<keyword evidence="6" id="KW-0408">Iron</keyword>
<keyword evidence="8" id="KW-0798">TonB box</keyword>
<dbReference type="OrthoDB" id="8538693at2"/>
<dbReference type="EMBL" id="QYUP01000164">
    <property type="protein sequence ID" value="RJG09572.1"/>
    <property type="molecule type" value="Genomic_DNA"/>
</dbReference>
<evidence type="ECO:0000313" key="13">
    <source>
        <dbReference type="EMBL" id="RJG09572.1"/>
    </source>
</evidence>
<dbReference type="InterPro" id="IPR036942">
    <property type="entry name" value="Beta-barrel_TonB_sf"/>
</dbReference>
<feature type="domain" description="TonB-dependent receptor-like beta-barrel" evidence="12">
    <location>
        <begin position="98"/>
        <end position="527"/>
    </location>
</feature>
<evidence type="ECO:0000256" key="5">
    <source>
        <dbReference type="ARBA" id="ARBA00022692"/>
    </source>
</evidence>
<evidence type="ECO:0000256" key="11">
    <source>
        <dbReference type="PROSITE-ProRule" id="PRU01360"/>
    </source>
</evidence>
<accession>A0A418XAP1</accession>
<keyword evidence="13" id="KW-0675">Receptor</keyword>
<evidence type="ECO:0000256" key="3">
    <source>
        <dbReference type="ARBA" id="ARBA00022452"/>
    </source>
</evidence>
<dbReference type="InterPro" id="IPR039426">
    <property type="entry name" value="TonB-dep_rcpt-like"/>
</dbReference>
<dbReference type="GO" id="GO:0006826">
    <property type="term" value="P:iron ion transport"/>
    <property type="evidence" value="ECO:0007669"/>
    <property type="project" value="UniProtKB-KW"/>
</dbReference>
<dbReference type="PROSITE" id="PS52016">
    <property type="entry name" value="TONB_DEPENDENT_REC_3"/>
    <property type="match status" value="1"/>
</dbReference>
<keyword evidence="4" id="KW-0410">Iron transport</keyword>
<dbReference type="Pfam" id="PF00593">
    <property type="entry name" value="TonB_dep_Rec_b-barrel"/>
    <property type="match status" value="1"/>
</dbReference>
<keyword evidence="7" id="KW-0406">Ion transport</keyword>
<keyword evidence="3 11" id="KW-1134">Transmembrane beta strand</keyword>
<proteinExistence type="inferred from homology"/>
<keyword evidence="14" id="KW-1185">Reference proteome</keyword>
<evidence type="ECO:0000256" key="10">
    <source>
        <dbReference type="ARBA" id="ARBA00023237"/>
    </source>
</evidence>
<dbReference type="InterPro" id="IPR000531">
    <property type="entry name" value="Beta-barrel_TonB"/>
</dbReference>
<comment type="caution">
    <text evidence="13">The sequence shown here is derived from an EMBL/GenBank/DDBJ whole genome shotgun (WGS) entry which is preliminary data.</text>
</comment>
<comment type="subcellular location">
    <subcellularLocation>
        <location evidence="1 11">Cell outer membrane</location>
        <topology evidence="1 11">Multi-pass membrane protein</topology>
    </subcellularLocation>
</comment>
<dbReference type="GO" id="GO:0009279">
    <property type="term" value="C:cell outer membrane"/>
    <property type="evidence" value="ECO:0007669"/>
    <property type="project" value="UniProtKB-SubCell"/>
</dbReference>
<evidence type="ECO:0000256" key="8">
    <source>
        <dbReference type="ARBA" id="ARBA00023077"/>
    </source>
</evidence>
<keyword evidence="5 11" id="KW-0812">Transmembrane</keyword>
<organism evidence="13 14">
    <name type="scientific">Massilia cavernae</name>
    <dbReference type="NCBI Taxonomy" id="2320864"/>
    <lineage>
        <taxon>Bacteria</taxon>
        <taxon>Pseudomonadati</taxon>
        <taxon>Pseudomonadota</taxon>
        <taxon>Betaproteobacteria</taxon>
        <taxon>Burkholderiales</taxon>
        <taxon>Oxalobacteraceae</taxon>
        <taxon>Telluria group</taxon>
        <taxon>Massilia</taxon>
    </lineage>
</organism>
<comment type="similarity">
    <text evidence="11">Belongs to the TonB-dependent receptor family.</text>
</comment>
<evidence type="ECO:0000256" key="2">
    <source>
        <dbReference type="ARBA" id="ARBA00022448"/>
    </source>
</evidence>
<evidence type="ECO:0000256" key="7">
    <source>
        <dbReference type="ARBA" id="ARBA00023065"/>
    </source>
</evidence>
<dbReference type="PANTHER" id="PTHR32552:SF81">
    <property type="entry name" value="TONB-DEPENDENT OUTER MEMBRANE RECEPTOR"/>
    <property type="match status" value="1"/>
</dbReference>
<reference evidence="13 14" key="1">
    <citation type="submission" date="2018-09" db="EMBL/GenBank/DDBJ databases">
        <authorList>
            <person name="Zhu H."/>
        </authorList>
    </citation>
    <scope>NUCLEOTIDE SEQUENCE [LARGE SCALE GENOMIC DNA]</scope>
    <source>
        <strain evidence="13 14">K1S02-61</strain>
    </source>
</reference>
<dbReference type="RefSeq" id="WP_119812805.1">
    <property type="nucleotide sequence ID" value="NZ_QYUP01000164.1"/>
</dbReference>
<feature type="non-terminal residue" evidence="13">
    <location>
        <position position="1"/>
    </location>
</feature>
<dbReference type="Gene3D" id="2.40.170.20">
    <property type="entry name" value="TonB-dependent receptor, beta-barrel domain"/>
    <property type="match status" value="1"/>
</dbReference>
<evidence type="ECO:0000256" key="1">
    <source>
        <dbReference type="ARBA" id="ARBA00004571"/>
    </source>
</evidence>
<name>A0A418XAP1_9BURK</name>
<keyword evidence="10 11" id="KW-0998">Cell outer membrane</keyword>
<evidence type="ECO:0000313" key="14">
    <source>
        <dbReference type="Proteomes" id="UP000284006"/>
    </source>
</evidence>
<dbReference type="Proteomes" id="UP000284006">
    <property type="component" value="Unassembled WGS sequence"/>
</dbReference>
<gene>
    <name evidence="13" type="ORF">D3872_22070</name>
</gene>
<keyword evidence="2 11" id="KW-0813">Transport</keyword>
<evidence type="ECO:0000259" key="12">
    <source>
        <dbReference type="Pfam" id="PF00593"/>
    </source>
</evidence>
<evidence type="ECO:0000256" key="6">
    <source>
        <dbReference type="ARBA" id="ARBA00023004"/>
    </source>
</evidence>
<evidence type="ECO:0000256" key="4">
    <source>
        <dbReference type="ARBA" id="ARBA00022496"/>
    </source>
</evidence>
<keyword evidence="9 11" id="KW-0472">Membrane</keyword>
<dbReference type="AlphaFoldDB" id="A0A418XAP1"/>
<protein>
    <submittedName>
        <fullName evidence="13">TonB-dependent receptor</fullName>
    </submittedName>
</protein>
<dbReference type="PANTHER" id="PTHR32552">
    <property type="entry name" value="FERRICHROME IRON RECEPTOR-RELATED"/>
    <property type="match status" value="1"/>
</dbReference>
<evidence type="ECO:0000256" key="9">
    <source>
        <dbReference type="ARBA" id="ARBA00023136"/>
    </source>
</evidence>
<dbReference type="SUPFAM" id="SSF56935">
    <property type="entry name" value="Porins"/>
    <property type="match status" value="1"/>
</dbReference>
<sequence>SVSGPIADEVGFRLNAYKVKRDGDITNLTTGDDENGETAKGMRARVDFKPTARLRGKIIADYGTRRVEGPVLTLLSAPAGARLFGQPLAPALAGITPGPENRNIRMDTAGFTDSKNTSFAGTLSYQLDSHTLTSVTTWQDWKYNYVADIDNTEIPLLAIFSRGAFPGGIPMGGPYRSEMLTQELRIASNGDGALNYLAGLYYSDSDSDRSFTRGRAGFPLAANWAATTGNRTVAAFTQGEYKLTDATRVSAGFRYNRERIHVDFTDLLPAVPARFIGASTDDVVTGKVALQHDLDKAVMVYASFATGYKGAGYDVSSGFDQSRINRPVAPETSKAYEFGLKSRFLQNRVQLNATAFLTDYKDFQAQSSVVDPTTQLLQNAVNNVGKLRTKGVELEVTAKPTNALLLETSLAYVDAKIASYKNAGCYLGQTLALGCVPLGNGFVQDLSGKRLSNAPEVKATLGATYNFPIGDGFSGIANLNYQYQSEVNFDLKANPLQVQKGYGVVNGSIALSSPSHAFKVTLFVNNLFDKSYATFVGDTADLYGGTHHVLSQMLPRNSQRYVGLRVKYEF</sequence>